<evidence type="ECO:0000313" key="2">
    <source>
        <dbReference type="Proteomes" id="UP000254029"/>
    </source>
</evidence>
<gene>
    <name evidence="1" type="ORF">NCTC8684_00635</name>
</gene>
<name>A0AAX2M558_CHRVL</name>
<dbReference type="AlphaFoldDB" id="A0AAX2M558"/>
<reference evidence="1 2" key="1">
    <citation type="submission" date="2018-06" db="EMBL/GenBank/DDBJ databases">
        <authorList>
            <consortium name="Pathogen Informatics"/>
            <person name="Doyle S."/>
        </authorList>
    </citation>
    <scope>NUCLEOTIDE SEQUENCE [LARGE SCALE GENOMIC DNA]</scope>
    <source>
        <strain evidence="1 2">NCTC8684</strain>
    </source>
</reference>
<protein>
    <recommendedName>
        <fullName evidence="3">Uracil-DNA glycosylase</fullName>
    </recommendedName>
</protein>
<comment type="caution">
    <text evidence="1">The sequence shown here is derived from an EMBL/GenBank/DDBJ whole genome shotgun (WGS) entry which is preliminary data.</text>
</comment>
<dbReference type="RefSeq" id="WP_207552526.1">
    <property type="nucleotide sequence ID" value="NZ_JAFBBB010000004.1"/>
</dbReference>
<dbReference type="EMBL" id="UIGR01000001">
    <property type="protein sequence ID" value="SUX31587.1"/>
    <property type="molecule type" value="Genomic_DNA"/>
</dbReference>
<organism evidence="1 2">
    <name type="scientific">Chromobacterium violaceum</name>
    <dbReference type="NCBI Taxonomy" id="536"/>
    <lineage>
        <taxon>Bacteria</taxon>
        <taxon>Pseudomonadati</taxon>
        <taxon>Pseudomonadota</taxon>
        <taxon>Betaproteobacteria</taxon>
        <taxon>Neisseriales</taxon>
        <taxon>Chromobacteriaceae</taxon>
        <taxon>Chromobacterium</taxon>
    </lineage>
</organism>
<evidence type="ECO:0008006" key="3">
    <source>
        <dbReference type="Google" id="ProtNLM"/>
    </source>
</evidence>
<proteinExistence type="predicted"/>
<evidence type="ECO:0000313" key="1">
    <source>
        <dbReference type="EMBL" id="SUX31587.1"/>
    </source>
</evidence>
<dbReference type="Proteomes" id="UP000254029">
    <property type="component" value="Unassembled WGS sequence"/>
</dbReference>
<accession>A0AAX2M558</accession>
<sequence>MPHDCKRLERLRDLYRIFLAAAKLACILILPDAMLADAATRRRVPLCRNCRHHYITHDPRFPYGCRSMGFSSKRLPCQDVQAASGRPCLRFHPKAD</sequence>